<protein>
    <recommendedName>
        <fullName evidence="3">RNase H type-1 domain-containing protein</fullName>
    </recommendedName>
</protein>
<dbReference type="AlphaFoldDB" id="A0A4Y2A0B0"/>
<evidence type="ECO:0000313" key="2">
    <source>
        <dbReference type="Proteomes" id="UP000499080"/>
    </source>
</evidence>
<evidence type="ECO:0008006" key="3">
    <source>
        <dbReference type="Google" id="ProtNLM"/>
    </source>
</evidence>
<accession>A0A4Y2A0B0</accession>
<dbReference type="Proteomes" id="UP000499080">
    <property type="component" value="Unassembled WGS sequence"/>
</dbReference>
<keyword evidence="2" id="KW-1185">Reference proteome</keyword>
<name>A0A4Y2A0B0_ARAVE</name>
<reference evidence="1 2" key="1">
    <citation type="journal article" date="2019" name="Sci. Rep.">
        <title>Orb-weaving spider Araneus ventricosus genome elucidates the spidroin gene catalogue.</title>
        <authorList>
            <person name="Kono N."/>
            <person name="Nakamura H."/>
            <person name="Ohtoshi R."/>
            <person name="Moran D.A.P."/>
            <person name="Shinohara A."/>
            <person name="Yoshida Y."/>
            <person name="Fujiwara M."/>
            <person name="Mori M."/>
            <person name="Tomita M."/>
            <person name="Arakawa K."/>
        </authorList>
    </citation>
    <scope>NUCLEOTIDE SEQUENCE [LARGE SCALE GENOMIC DNA]</scope>
</reference>
<dbReference type="OrthoDB" id="411823at2759"/>
<sequence length="167" mass="19391">MCVAKISNELLKEIWFTENEAMREKLFQIQRKGLLAIAKTYKPVTTFSLNLLIGFPSIDIKIKERKNIWQQLQDVKNFFKKIGISINFDYATEVSAWKITSIPWRTFNETNYVGKNIFTDGSEINHRIGCAMVVFEDGNEKGHVMWRLNNETKVFIAEMSSSNQRSS</sequence>
<comment type="caution">
    <text evidence="1">The sequence shown here is derived from an EMBL/GenBank/DDBJ whole genome shotgun (WGS) entry which is preliminary data.</text>
</comment>
<gene>
    <name evidence="1" type="ORF">AVEN_115406_1</name>
</gene>
<proteinExistence type="predicted"/>
<dbReference type="EMBL" id="BGPR01000001">
    <property type="protein sequence ID" value="GBL72494.1"/>
    <property type="molecule type" value="Genomic_DNA"/>
</dbReference>
<organism evidence="1 2">
    <name type="scientific">Araneus ventricosus</name>
    <name type="common">Orbweaver spider</name>
    <name type="synonym">Epeira ventricosa</name>
    <dbReference type="NCBI Taxonomy" id="182803"/>
    <lineage>
        <taxon>Eukaryota</taxon>
        <taxon>Metazoa</taxon>
        <taxon>Ecdysozoa</taxon>
        <taxon>Arthropoda</taxon>
        <taxon>Chelicerata</taxon>
        <taxon>Arachnida</taxon>
        <taxon>Araneae</taxon>
        <taxon>Araneomorphae</taxon>
        <taxon>Entelegynae</taxon>
        <taxon>Araneoidea</taxon>
        <taxon>Araneidae</taxon>
        <taxon>Araneus</taxon>
    </lineage>
</organism>
<evidence type="ECO:0000313" key="1">
    <source>
        <dbReference type="EMBL" id="GBL72494.1"/>
    </source>
</evidence>